<dbReference type="RefSeq" id="WP_126987416.1">
    <property type="nucleotide sequence ID" value="NZ_JALXWX010000049.1"/>
</dbReference>
<gene>
    <name evidence="10" type="ORF">DS079_10660</name>
    <name evidence="9" type="ORF">K8W24_08610</name>
</gene>
<feature type="transmembrane region" description="Helical" evidence="7">
    <location>
        <begin position="68"/>
        <end position="93"/>
    </location>
</feature>
<keyword evidence="5 7" id="KW-1133">Transmembrane helix</keyword>
<dbReference type="GO" id="GO:0055085">
    <property type="term" value="P:transmembrane transport"/>
    <property type="evidence" value="ECO:0007669"/>
    <property type="project" value="InterPro"/>
</dbReference>
<dbReference type="GO" id="GO:0005886">
    <property type="term" value="C:plasma membrane"/>
    <property type="evidence" value="ECO:0007669"/>
    <property type="project" value="UniProtKB-SubCell"/>
</dbReference>
<dbReference type="EMBL" id="QOCI01000008">
    <property type="protein sequence ID" value="RRR18203.1"/>
    <property type="molecule type" value="Genomic_DNA"/>
</dbReference>
<dbReference type="Proteomes" id="UP000775129">
    <property type="component" value="Unassembled WGS sequence"/>
</dbReference>
<evidence type="ECO:0000256" key="6">
    <source>
        <dbReference type="ARBA" id="ARBA00023136"/>
    </source>
</evidence>
<evidence type="ECO:0000256" key="5">
    <source>
        <dbReference type="ARBA" id="ARBA00022989"/>
    </source>
</evidence>
<dbReference type="Gene3D" id="1.10.3720.10">
    <property type="entry name" value="MetI-like"/>
    <property type="match status" value="1"/>
</dbReference>
<dbReference type="EMBL" id="DYWO01000252">
    <property type="protein sequence ID" value="HJF49841.1"/>
    <property type="molecule type" value="Genomic_DNA"/>
</dbReference>
<dbReference type="PROSITE" id="PS50928">
    <property type="entry name" value="ABC_TM1"/>
    <property type="match status" value="1"/>
</dbReference>
<name>A0A3R8QTE7_9MICO</name>
<evidence type="ECO:0000259" key="8">
    <source>
        <dbReference type="PROSITE" id="PS50928"/>
    </source>
</evidence>
<proteinExistence type="inferred from homology"/>
<feature type="transmembrane region" description="Helical" evidence="7">
    <location>
        <begin position="105"/>
        <end position="125"/>
    </location>
</feature>
<sequence>MNRRTPATTAARAIGVVVLLALTLFPFYWMLSTAVDTSPLSRGASLLPSGLTLEHFEHVLVDAGFLRYVRVSLVVALGTVVLSGAVALLAAVAVARFRFRLRTQVLVMVLMVQMVPLEALVIPLFLQARTLGMLNSLLGLTIVYLGFSLAFAIWNLRGFVAAVPRELEEAAYVDGASWWRMFRSILLPLVAPGLVATSVFSFITAWNEFIFALTFMQDGSKYTVGVGLRTFFTQNTADWGSVMAASTIIALPVVLFFVLVQRNLAKGITAGAVKG</sequence>
<feature type="transmembrane region" description="Helical" evidence="7">
    <location>
        <begin position="185"/>
        <end position="206"/>
    </location>
</feature>
<reference evidence="9" key="2">
    <citation type="journal article" date="2021" name="PeerJ">
        <title>Extensive microbial diversity within the chicken gut microbiome revealed by metagenomics and culture.</title>
        <authorList>
            <person name="Gilroy R."/>
            <person name="Ravi A."/>
            <person name="Getino M."/>
            <person name="Pursley I."/>
            <person name="Horton D.L."/>
            <person name="Alikhan N.F."/>
            <person name="Baker D."/>
            <person name="Gharbi K."/>
            <person name="Hall N."/>
            <person name="Watson M."/>
            <person name="Adriaenssens E.M."/>
            <person name="Foster-Nyarko E."/>
            <person name="Jarju S."/>
            <person name="Secka A."/>
            <person name="Antonio M."/>
            <person name="Oren A."/>
            <person name="Chaudhuri R.R."/>
            <person name="La Ragione R."/>
            <person name="Hildebrand F."/>
            <person name="Pallen M.J."/>
        </authorList>
    </citation>
    <scope>NUCLEOTIDE SEQUENCE</scope>
    <source>
        <strain evidence="9">1647</strain>
    </source>
</reference>
<comment type="similarity">
    <text evidence="7">Belongs to the binding-protein-dependent transport system permease family.</text>
</comment>
<feature type="transmembrane region" description="Helical" evidence="7">
    <location>
        <begin position="239"/>
        <end position="260"/>
    </location>
</feature>
<dbReference type="InterPro" id="IPR000515">
    <property type="entry name" value="MetI-like"/>
</dbReference>
<dbReference type="Proteomes" id="UP000274327">
    <property type="component" value="Unassembled WGS sequence"/>
</dbReference>
<accession>A0A3R8QTE7</accession>
<reference evidence="10 11" key="1">
    <citation type="submission" date="2018-07" db="EMBL/GenBank/DDBJ databases">
        <title>Brachybacteriurn paraconglorneratum KCTC 9916.</title>
        <authorList>
            <person name="Li Y."/>
        </authorList>
    </citation>
    <scope>NUCLEOTIDE SEQUENCE [LARGE SCALE GENOMIC DNA]</scope>
    <source>
        <strain evidence="10 11">KCTC 9916</strain>
    </source>
</reference>
<keyword evidence="3" id="KW-1003">Cell membrane</keyword>
<feature type="transmembrane region" description="Helical" evidence="7">
    <location>
        <begin position="137"/>
        <end position="156"/>
    </location>
</feature>
<keyword evidence="6 7" id="KW-0472">Membrane</keyword>
<reference evidence="9" key="3">
    <citation type="submission" date="2021-09" db="EMBL/GenBank/DDBJ databases">
        <authorList>
            <person name="Gilroy R."/>
        </authorList>
    </citation>
    <scope>NUCLEOTIDE SEQUENCE</scope>
    <source>
        <strain evidence="9">1647</strain>
    </source>
</reference>
<keyword evidence="2 7" id="KW-0813">Transport</keyword>
<keyword evidence="4 7" id="KW-0812">Transmembrane</keyword>
<comment type="subcellular location">
    <subcellularLocation>
        <location evidence="1 7">Cell membrane</location>
        <topology evidence="1 7">Multi-pass membrane protein</topology>
    </subcellularLocation>
</comment>
<evidence type="ECO:0000313" key="9">
    <source>
        <dbReference type="EMBL" id="HJF49841.1"/>
    </source>
</evidence>
<dbReference type="Pfam" id="PF00528">
    <property type="entry name" value="BPD_transp_1"/>
    <property type="match status" value="1"/>
</dbReference>
<dbReference type="GeneID" id="78121483"/>
<evidence type="ECO:0000256" key="2">
    <source>
        <dbReference type="ARBA" id="ARBA00022448"/>
    </source>
</evidence>
<dbReference type="SUPFAM" id="SSF161098">
    <property type="entry name" value="MetI-like"/>
    <property type="match status" value="1"/>
</dbReference>
<dbReference type="AlphaFoldDB" id="A0A3R8QTE7"/>
<evidence type="ECO:0000256" key="7">
    <source>
        <dbReference type="RuleBase" id="RU363032"/>
    </source>
</evidence>
<feature type="transmembrane region" description="Helical" evidence="7">
    <location>
        <begin position="12"/>
        <end position="31"/>
    </location>
</feature>
<feature type="domain" description="ABC transmembrane type-1" evidence="8">
    <location>
        <begin position="69"/>
        <end position="260"/>
    </location>
</feature>
<evidence type="ECO:0000256" key="4">
    <source>
        <dbReference type="ARBA" id="ARBA00022692"/>
    </source>
</evidence>
<comment type="caution">
    <text evidence="10">The sequence shown here is derived from an EMBL/GenBank/DDBJ whole genome shotgun (WGS) entry which is preliminary data.</text>
</comment>
<protein>
    <submittedName>
        <fullName evidence="10">Carbohydrate ABC transporter permease</fullName>
    </submittedName>
</protein>
<dbReference type="InterPro" id="IPR050901">
    <property type="entry name" value="BP-dep_ABC_trans_perm"/>
</dbReference>
<evidence type="ECO:0000256" key="1">
    <source>
        <dbReference type="ARBA" id="ARBA00004651"/>
    </source>
</evidence>
<evidence type="ECO:0000313" key="11">
    <source>
        <dbReference type="Proteomes" id="UP000274327"/>
    </source>
</evidence>
<organism evidence="10 11">
    <name type="scientific">Brachybacterium paraconglomeratum</name>
    <dbReference type="NCBI Taxonomy" id="173362"/>
    <lineage>
        <taxon>Bacteria</taxon>
        <taxon>Bacillati</taxon>
        <taxon>Actinomycetota</taxon>
        <taxon>Actinomycetes</taxon>
        <taxon>Micrococcales</taxon>
        <taxon>Dermabacteraceae</taxon>
        <taxon>Brachybacterium</taxon>
    </lineage>
</organism>
<evidence type="ECO:0000313" key="10">
    <source>
        <dbReference type="EMBL" id="RRR18203.1"/>
    </source>
</evidence>
<dbReference type="InterPro" id="IPR035906">
    <property type="entry name" value="MetI-like_sf"/>
</dbReference>
<dbReference type="PANTHER" id="PTHR32243">
    <property type="entry name" value="MALTOSE TRANSPORT SYSTEM PERMEASE-RELATED"/>
    <property type="match status" value="1"/>
</dbReference>
<dbReference type="CDD" id="cd06261">
    <property type="entry name" value="TM_PBP2"/>
    <property type="match status" value="1"/>
</dbReference>
<evidence type="ECO:0000256" key="3">
    <source>
        <dbReference type="ARBA" id="ARBA00022475"/>
    </source>
</evidence>
<keyword evidence="11" id="KW-1185">Reference proteome</keyword>
<dbReference type="PANTHER" id="PTHR32243:SF18">
    <property type="entry name" value="INNER MEMBRANE ABC TRANSPORTER PERMEASE PROTEIN YCJP"/>
    <property type="match status" value="1"/>
</dbReference>